<evidence type="ECO:0000313" key="14">
    <source>
        <dbReference type="Proteomes" id="UP000812966"/>
    </source>
</evidence>
<dbReference type="GO" id="GO:0046167">
    <property type="term" value="P:glycerol-3-phosphate biosynthetic process"/>
    <property type="evidence" value="ECO:0007669"/>
    <property type="project" value="TreeGrafter"/>
</dbReference>
<comment type="caution">
    <text evidence="13">The sequence shown here is derived from an EMBL/GenBank/DDBJ whole genome shotgun (WGS) entry which is preliminary data.</text>
</comment>
<name>A0A8K0NRM8_9TREE</name>
<dbReference type="Pfam" id="PF02782">
    <property type="entry name" value="FGGY_C"/>
    <property type="match status" value="1"/>
</dbReference>
<dbReference type="GO" id="GO:0005524">
    <property type="term" value="F:ATP binding"/>
    <property type="evidence" value="ECO:0007669"/>
    <property type="project" value="UniProtKB-KW"/>
</dbReference>
<dbReference type="EMBL" id="JABELV010000121">
    <property type="protein sequence ID" value="KAG7530326.1"/>
    <property type="molecule type" value="Genomic_DNA"/>
</dbReference>
<keyword evidence="5" id="KW-0547">Nucleotide-binding</keyword>
<protein>
    <recommendedName>
        <fullName evidence="3">glycerol kinase</fullName>
        <ecNumber evidence="3">2.7.1.30</ecNumber>
    </recommendedName>
    <alternativeName>
        <fullName evidence="9">ATP:glycerol 3-phosphotransferase</fullName>
    </alternativeName>
</protein>
<evidence type="ECO:0000313" key="13">
    <source>
        <dbReference type="EMBL" id="KAG7530326.1"/>
    </source>
</evidence>
<dbReference type="InterPro" id="IPR018483">
    <property type="entry name" value="Carb_kinase_FGGY_CS"/>
</dbReference>
<comment type="similarity">
    <text evidence="2 10">Belongs to the FGGY kinase family.</text>
</comment>
<feature type="domain" description="Carbohydrate kinase FGGY C-terminal" evidence="12">
    <location>
        <begin position="278"/>
        <end position="469"/>
    </location>
</feature>
<comment type="pathway">
    <text evidence="1">Polyol metabolism; glycerol degradation via glycerol kinase pathway; sn-glycerol 3-phosphate from glycerol: step 1/1.</text>
</comment>
<feature type="domain" description="Carbohydrate kinase FGGY N-terminal" evidence="11">
    <location>
        <begin position="16"/>
        <end position="268"/>
    </location>
</feature>
<reference evidence="13" key="1">
    <citation type="submission" date="2020-04" db="EMBL/GenBank/DDBJ databases">
        <title>Analysis of mating type loci in Filobasidium floriforme.</title>
        <authorList>
            <person name="Nowrousian M."/>
        </authorList>
    </citation>
    <scope>NUCLEOTIDE SEQUENCE</scope>
    <source>
        <strain evidence="13">CBS 6242</strain>
    </source>
</reference>
<dbReference type="AlphaFoldDB" id="A0A8K0NRM8"/>
<keyword evidence="7" id="KW-0319">Glycerol metabolism</keyword>
<dbReference type="NCBIfam" id="NF000756">
    <property type="entry name" value="PRK00047.1"/>
    <property type="match status" value="1"/>
</dbReference>
<dbReference type="InterPro" id="IPR018485">
    <property type="entry name" value="FGGY_C"/>
</dbReference>
<evidence type="ECO:0000256" key="10">
    <source>
        <dbReference type="RuleBase" id="RU003733"/>
    </source>
</evidence>
<dbReference type="GO" id="GO:0004370">
    <property type="term" value="F:glycerol kinase activity"/>
    <property type="evidence" value="ECO:0007669"/>
    <property type="project" value="UniProtKB-EC"/>
</dbReference>
<evidence type="ECO:0000256" key="4">
    <source>
        <dbReference type="ARBA" id="ARBA00022679"/>
    </source>
</evidence>
<evidence type="ECO:0000256" key="5">
    <source>
        <dbReference type="ARBA" id="ARBA00022741"/>
    </source>
</evidence>
<dbReference type="CDD" id="cd07792">
    <property type="entry name" value="ASKHA_NBD_FGGY_GK1-3-like"/>
    <property type="match status" value="1"/>
</dbReference>
<dbReference type="PROSITE" id="PS00445">
    <property type="entry name" value="FGGY_KINASES_2"/>
    <property type="match status" value="1"/>
</dbReference>
<proteinExistence type="inferred from homology"/>
<evidence type="ECO:0000256" key="1">
    <source>
        <dbReference type="ARBA" id="ARBA00005190"/>
    </source>
</evidence>
<dbReference type="FunFam" id="3.30.420.40:FF:000086">
    <property type="entry name" value="Glycerol kinase"/>
    <property type="match status" value="1"/>
</dbReference>
<evidence type="ECO:0000256" key="7">
    <source>
        <dbReference type="ARBA" id="ARBA00022798"/>
    </source>
</evidence>
<keyword evidence="4 10" id="KW-0808">Transferase</keyword>
<dbReference type="PIRSF" id="PIRSF000538">
    <property type="entry name" value="GlpK"/>
    <property type="match status" value="1"/>
</dbReference>
<dbReference type="EC" id="2.7.1.30" evidence="3"/>
<dbReference type="GO" id="GO:0019563">
    <property type="term" value="P:glycerol catabolic process"/>
    <property type="evidence" value="ECO:0007669"/>
    <property type="project" value="UniProtKB-UniPathway"/>
</dbReference>
<sequence length="542" mass="58766">MVSANSAASSSTQDLIISVDIGTTSTRAIAFNKLAEVVSTVQVEYDQIYPHPGWHEQKMTDLIGTVWSCLDGVAEKLEGMNYKLDQVKGVGITNQRETACVWSKTKGEGICNAIAWPDTRNTDTIRKLAEQSEKGLDALKKTTGLPLSTYFSGPKLRWMLDNVPEVKDAHDSGDLFFGTVDSWVLWNMTGGLDGGVHLTDCTNASRTMFMDLETLDWSQDCLDFFKVDKACLPKIVSNAEVFGKVSQGKFKGFPIAGLIGDQQAALVGNKCIETGSAKNTYGTGAFMLFNTGHEIVPSTHGLLTTVGYRSSPQSKPVYALEGSIAVAGSSVKWLRDSMGLIGDSSEVGRLAAEVEDAGGLFFVPAFSGLFAPYWDDQASGCIIGITGYTTKHHLARATLEATCFTTKAILDAMAKDSKTTLSVLRVDGGMTNSDICMQLQSDILGISVERPQMRESTALGSAICAGVALGLWGWSMEDPASLSRVNTAEATIFKPLNDQEDREIRYEGWNRAVDRSRGWKNPTFVRAKSAFQKDEVVITRGN</sequence>
<gene>
    <name evidence="13" type="ORF">FFLO_05098</name>
</gene>
<evidence type="ECO:0000259" key="11">
    <source>
        <dbReference type="Pfam" id="PF00370"/>
    </source>
</evidence>
<dbReference type="SUPFAM" id="SSF53067">
    <property type="entry name" value="Actin-like ATPase domain"/>
    <property type="match status" value="2"/>
</dbReference>
<keyword evidence="6 10" id="KW-0418">Kinase</keyword>
<keyword evidence="14" id="KW-1185">Reference proteome</keyword>
<dbReference type="NCBIfam" id="TIGR01311">
    <property type="entry name" value="glycerol_kin"/>
    <property type="match status" value="1"/>
</dbReference>
<dbReference type="InterPro" id="IPR005999">
    <property type="entry name" value="Glycerol_kin"/>
</dbReference>
<evidence type="ECO:0000259" key="12">
    <source>
        <dbReference type="Pfam" id="PF02782"/>
    </source>
</evidence>
<organism evidence="13 14">
    <name type="scientific">Filobasidium floriforme</name>
    <dbReference type="NCBI Taxonomy" id="5210"/>
    <lineage>
        <taxon>Eukaryota</taxon>
        <taxon>Fungi</taxon>
        <taxon>Dikarya</taxon>
        <taxon>Basidiomycota</taxon>
        <taxon>Agaricomycotina</taxon>
        <taxon>Tremellomycetes</taxon>
        <taxon>Filobasidiales</taxon>
        <taxon>Filobasidiaceae</taxon>
        <taxon>Filobasidium</taxon>
    </lineage>
</organism>
<dbReference type="FunFam" id="3.30.420.40:FF:000108">
    <property type="entry name" value="Glycerol kinase, glycosomal"/>
    <property type="match status" value="1"/>
</dbReference>
<dbReference type="InterPro" id="IPR000577">
    <property type="entry name" value="Carb_kinase_FGGY"/>
</dbReference>
<dbReference type="Proteomes" id="UP000812966">
    <property type="component" value="Unassembled WGS sequence"/>
</dbReference>
<dbReference type="PANTHER" id="PTHR10196:SF69">
    <property type="entry name" value="GLYCEROL KINASE"/>
    <property type="match status" value="1"/>
</dbReference>
<accession>A0A8K0NRM8</accession>
<dbReference type="UniPathway" id="UPA00618">
    <property type="reaction ID" value="UER00672"/>
</dbReference>
<evidence type="ECO:0000256" key="3">
    <source>
        <dbReference type="ARBA" id="ARBA00012099"/>
    </source>
</evidence>
<keyword evidence="8" id="KW-0067">ATP-binding</keyword>
<evidence type="ECO:0000256" key="6">
    <source>
        <dbReference type="ARBA" id="ARBA00022777"/>
    </source>
</evidence>
<dbReference type="PANTHER" id="PTHR10196">
    <property type="entry name" value="SUGAR KINASE"/>
    <property type="match status" value="1"/>
</dbReference>
<dbReference type="PROSITE" id="PS00933">
    <property type="entry name" value="FGGY_KINASES_1"/>
    <property type="match status" value="1"/>
</dbReference>
<evidence type="ECO:0000256" key="9">
    <source>
        <dbReference type="ARBA" id="ARBA00043149"/>
    </source>
</evidence>
<dbReference type="GO" id="GO:0005739">
    <property type="term" value="C:mitochondrion"/>
    <property type="evidence" value="ECO:0007669"/>
    <property type="project" value="TreeGrafter"/>
</dbReference>
<dbReference type="InterPro" id="IPR043129">
    <property type="entry name" value="ATPase_NBD"/>
</dbReference>
<dbReference type="GO" id="GO:0006641">
    <property type="term" value="P:triglyceride metabolic process"/>
    <property type="evidence" value="ECO:0007669"/>
    <property type="project" value="TreeGrafter"/>
</dbReference>
<dbReference type="InterPro" id="IPR018484">
    <property type="entry name" value="FGGY_N"/>
</dbReference>
<evidence type="ECO:0000256" key="2">
    <source>
        <dbReference type="ARBA" id="ARBA00009156"/>
    </source>
</evidence>
<evidence type="ECO:0000256" key="8">
    <source>
        <dbReference type="ARBA" id="ARBA00022840"/>
    </source>
</evidence>
<dbReference type="InterPro" id="IPR042018">
    <property type="entry name" value="GK1-3_metazoan-type"/>
</dbReference>
<dbReference type="Pfam" id="PF00370">
    <property type="entry name" value="FGGY_N"/>
    <property type="match status" value="1"/>
</dbReference>
<dbReference type="Gene3D" id="3.30.420.40">
    <property type="match status" value="2"/>
</dbReference>